<dbReference type="SUPFAM" id="SSF50969">
    <property type="entry name" value="YVTN repeat-like/Quinoprotein amine dehydrogenase"/>
    <property type="match status" value="1"/>
</dbReference>
<dbReference type="InterPro" id="IPR015943">
    <property type="entry name" value="WD40/YVTN_repeat-like_dom_sf"/>
</dbReference>
<evidence type="ECO:0000313" key="3">
    <source>
        <dbReference type="Proteomes" id="UP001500748"/>
    </source>
</evidence>
<dbReference type="EMBL" id="BAABDU010000002">
    <property type="protein sequence ID" value="GAA3756672.1"/>
    <property type="molecule type" value="Genomic_DNA"/>
</dbReference>
<keyword evidence="1" id="KW-0472">Membrane</keyword>
<sequence length="632" mass="67432">MTDTIMTMMITEVLEEDNTKLTDFTRKESIKITDTLFFLIIFFITLVKTVHYSHKSPNSMILSDLLTKLSCFFRFITYICSEFQNPKNTIMKKNVYLFSFLALSLLISCDNSDDNKNDNQSLNGITINSDQNTLNQRLDYTNSGVISVENGSLTGKTAENTVTSFPLVQIAEVKPPVDANGKTLQASHVTVNGNYAYVSYITRGDVYSGAIDVIDVTDPYKPKLVTSALIPNTDITSLTYANGNLIIGAAKDVDKDPLLGNNPAIVFNMPLSSGLLTNNLTTNYLESRVTTDVAANASNYFAVTGDNGSLFKLSTSTKAITGKTAMADLRSIALTSDKVVTLSGTKGVNIYNQSTLALQKSFTTSTDISGAKRTMDIDGTKLLVSQGAAGLGVYDINSGAKLQTISIPTAGEDNVTNAVSVNDGYAFLANGALGLNVYQSGTTNLTALGSVGIAGSSNYVKSSGNYIYVASGTGGLKIIKMEKPNTTFANCISYGLYNQGKDLILNSNETKSYQGATSINSIIVNSGATLTHCGAISVLSNLTLNSGGTFSMRGSLSQGKYQQSNPTELIINDNAVLNIEGSVAIWGDLRLNSGAKINFIGSTSSITIYGKVTKGSNVTITGNYVDTENKLK</sequence>
<gene>
    <name evidence="2" type="ORF">GCM10022423_03580</name>
</gene>
<dbReference type="Proteomes" id="UP001500748">
    <property type="component" value="Unassembled WGS sequence"/>
</dbReference>
<name>A0ABP7G8M9_9FLAO</name>
<dbReference type="InterPro" id="IPR011044">
    <property type="entry name" value="Quino_amine_DH_bsu"/>
</dbReference>
<reference evidence="3" key="1">
    <citation type="journal article" date="2019" name="Int. J. Syst. Evol. Microbiol.">
        <title>The Global Catalogue of Microorganisms (GCM) 10K type strain sequencing project: providing services to taxonomists for standard genome sequencing and annotation.</title>
        <authorList>
            <consortium name="The Broad Institute Genomics Platform"/>
            <consortium name="The Broad Institute Genome Sequencing Center for Infectious Disease"/>
            <person name="Wu L."/>
            <person name="Ma J."/>
        </authorList>
    </citation>
    <scope>NUCLEOTIDE SEQUENCE [LARGE SCALE GENOMIC DNA]</scope>
    <source>
        <strain evidence="3">JCM 17337</strain>
    </source>
</reference>
<organism evidence="2 3">
    <name type="scientific">Flavobacterium ginsengiterrae</name>
    <dbReference type="NCBI Taxonomy" id="871695"/>
    <lineage>
        <taxon>Bacteria</taxon>
        <taxon>Pseudomonadati</taxon>
        <taxon>Bacteroidota</taxon>
        <taxon>Flavobacteriia</taxon>
        <taxon>Flavobacteriales</taxon>
        <taxon>Flavobacteriaceae</taxon>
        <taxon>Flavobacterium</taxon>
    </lineage>
</organism>
<keyword evidence="3" id="KW-1185">Reference proteome</keyword>
<evidence type="ECO:0008006" key="4">
    <source>
        <dbReference type="Google" id="ProtNLM"/>
    </source>
</evidence>
<dbReference type="Gene3D" id="2.130.10.10">
    <property type="entry name" value="YVTN repeat-like/Quinoprotein amine dehydrogenase"/>
    <property type="match status" value="1"/>
</dbReference>
<keyword evidence="1" id="KW-1133">Transmembrane helix</keyword>
<proteinExistence type="predicted"/>
<keyword evidence="1" id="KW-0812">Transmembrane</keyword>
<feature type="transmembrane region" description="Helical" evidence="1">
    <location>
        <begin position="36"/>
        <end position="54"/>
    </location>
</feature>
<comment type="caution">
    <text evidence="2">The sequence shown here is derived from an EMBL/GenBank/DDBJ whole genome shotgun (WGS) entry which is preliminary data.</text>
</comment>
<evidence type="ECO:0000256" key="1">
    <source>
        <dbReference type="SAM" id="Phobius"/>
    </source>
</evidence>
<accession>A0ABP7G8M9</accession>
<protein>
    <recommendedName>
        <fullName evidence="4">LVIVD repeat-containing protein</fullName>
    </recommendedName>
</protein>
<evidence type="ECO:0000313" key="2">
    <source>
        <dbReference type="EMBL" id="GAA3756672.1"/>
    </source>
</evidence>